<dbReference type="RefSeq" id="WP_188990093.1">
    <property type="nucleotide sequence ID" value="NZ_BMHP01000001.1"/>
</dbReference>
<proteinExistence type="inferred from homology"/>
<reference evidence="2" key="1">
    <citation type="journal article" date="2014" name="Int. J. Syst. Evol. Microbiol.">
        <title>Complete genome sequence of Corynebacterium casei LMG S-19264T (=DSM 44701T), isolated from a smear-ripened cheese.</title>
        <authorList>
            <consortium name="US DOE Joint Genome Institute (JGI-PGF)"/>
            <person name="Walter F."/>
            <person name="Albersmeier A."/>
            <person name="Kalinowski J."/>
            <person name="Ruckert C."/>
        </authorList>
    </citation>
    <scope>NUCLEOTIDE SEQUENCE</scope>
    <source>
        <strain evidence="2">CGMCC 1.15178</strain>
    </source>
</reference>
<dbReference type="EMBL" id="BMHP01000001">
    <property type="protein sequence ID" value="GGD56140.1"/>
    <property type="molecule type" value="Genomic_DNA"/>
</dbReference>
<dbReference type="PANTHER" id="PTHR18964">
    <property type="entry name" value="ROK (REPRESSOR, ORF, KINASE) FAMILY"/>
    <property type="match status" value="1"/>
</dbReference>
<reference evidence="2" key="2">
    <citation type="submission" date="2020-09" db="EMBL/GenBank/DDBJ databases">
        <authorList>
            <person name="Sun Q."/>
            <person name="Zhou Y."/>
        </authorList>
    </citation>
    <scope>NUCLEOTIDE SEQUENCE</scope>
    <source>
        <strain evidence="2">CGMCC 1.15178</strain>
    </source>
</reference>
<dbReference type="PANTHER" id="PTHR18964:SF149">
    <property type="entry name" value="BIFUNCTIONAL UDP-N-ACETYLGLUCOSAMINE 2-EPIMERASE_N-ACETYLMANNOSAMINE KINASE"/>
    <property type="match status" value="1"/>
</dbReference>
<gene>
    <name evidence="2" type="primary">glcK</name>
    <name evidence="2" type="ORF">GCM10010911_12330</name>
</gene>
<dbReference type="CDD" id="cd24068">
    <property type="entry name" value="ASKHA_NBD_ROK_FnNanK-like"/>
    <property type="match status" value="1"/>
</dbReference>
<evidence type="ECO:0000256" key="1">
    <source>
        <dbReference type="ARBA" id="ARBA00006479"/>
    </source>
</evidence>
<keyword evidence="3" id="KW-1185">Reference proteome</keyword>
<name>A0A917DP99_9BACL</name>
<dbReference type="PROSITE" id="PS01125">
    <property type="entry name" value="ROK"/>
    <property type="match status" value="1"/>
</dbReference>
<comment type="caution">
    <text evidence="2">The sequence shown here is derived from an EMBL/GenBank/DDBJ whole genome shotgun (WGS) entry which is preliminary data.</text>
</comment>
<dbReference type="InterPro" id="IPR049874">
    <property type="entry name" value="ROK_cs"/>
</dbReference>
<accession>A0A917DP99</accession>
<dbReference type="SUPFAM" id="SSF53067">
    <property type="entry name" value="Actin-like ATPase domain"/>
    <property type="match status" value="1"/>
</dbReference>
<sequence length="328" mass="34657">MSGLAVGVDIGGTRIRTALVERSGRIVKHQSVPTPAALQRHEVMQAVLRSISWMIAQAEELGREVKGIGIGSAGQINADTGIVEFAVDTLPNWQGTPIRPLVRELYEHIPVWVDNDVNALALAEKVYGKGQEYSHFVCLALGTGIGGAIVESGRPVRGCFGGAGEFGHLSVNFEGPRCSCGNYGCLELYASGTSMARLARVELEKAGRLGQAEIDRYSAHELLRDWAAGEEPASIAMTTVIQALATGIASIIHIFNPQVVFIGGGVADAGEALLTPLREETHERTSPKMSEACEILPISLGSRAGVMGAAAQVWTEGGSKSIVNMDGV</sequence>
<evidence type="ECO:0000313" key="3">
    <source>
        <dbReference type="Proteomes" id="UP000612456"/>
    </source>
</evidence>
<protein>
    <submittedName>
        <fullName evidence="2">Glucokinase</fullName>
    </submittedName>
</protein>
<dbReference type="InterPro" id="IPR043129">
    <property type="entry name" value="ATPase_NBD"/>
</dbReference>
<organism evidence="2 3">
    <name type="scientific">Paenibacillus nasutitermitis</name>
    <dbReference type="NCBI Taxonomy" id="1652958"/>
    <lineage>
        <taxon>Bacteria</taxon>
        <taxon>Bacillati</taxon>
        <taxon>Bacillota</taxon>
        <taxon>Bacilli</taxon>
        <taxon>Bacillales</taxon>
        <taxon>Paenibacillaceae</taxon>
        <taxon>Paenibacillus</taxon>
    </lineage>
</organism>
<evidence type="ECO:0000313" key="2">
    <source>
        <dbReference type="EMBL" id="GGD56140.1"/>
    </source>
</evidence>
<dbReference type="Proteomes" id="UP000612456">
    <property type="component" value="Unassembled WGS sequence"/>
</dbReference>
<comment type="similarity">
    <text evidence="1">Belongs to the ROK (NagC/XylR) family.</text>
</comment>
<dbReference type="InterPro" id="IPR000600">
    <property type="entry name" value="ROK"/>
</dbReference>
<dbReference type="Pfam" id="PF00480">
    <property type="entry name" value="ROK"/>
    <property type="match status" value="1"/>
</dbReference>
<dbReference type="Gene3D" id="3.30.420.40">
    <property type="match status" value="2"/>
</dbReference>
<dbReference type="AlphaFoldDB" id="A0A917DP99"/>